<dbReference type="AlphaFoldDB" id="A0A7J4XDB6"/>
<evidence type="ECO:0000313" key="1">
    <source>
        <dbReference type="EMBL" id="KAA3758233.1"/>
    </source>
</evidence>
<dbReference type="EMBL" id="VWMK01000028">
    <property type="protein sequence ID" value="KAA3758233.1"/>
    <property type="molecule type" value="Genomic_DNA"/>
</dbReference>
<evidence type="ECO:0000313" key="2">
    <source>
        <dbReference type="Proteomes" id="UP000422221"/>
    </source>
</evidence>
<protein>
    <submittedName>
        <fullName evidence="1">Uncharacterized protein</fullName>
    </submittedName>
</protein>
<gene>
    <name evidence="1" type="ORF">F3F73_21085</name>
</gene>
<organism evidence="1 2">
    <name type="scientific">Bacteroides salyersiae</name>
    <dbReference type="NCBI Taxonomy" id="291644"/>
    <lineage>
        <taxon>Bacteria</taxon>
        <taxon>Pseudomonadati</taxon>
        <taxon>Bacteroidota</taxon>
        <taxon>Bacteroidia</taxon>
        <taxon>Bacteroidales</taxon>
        <taxon>Bacteroidaceae</taxon>
        <taxon>Bacteroides</taxon>
    </lineage>
</organism>
<reference evidence="1 2" key="1">
    <citation type="journal article" date="2019" name="Nat. Med.">
        <title>A library of human gut bacterial isolates paired with longitudinal multiomics data enables mechanistic microbiome research.</title>
        <authorList>
            <person name="Poyet M."/>
            <person name="Groussin M."/>
            <person name="Gibbons S.M."/>
            <person name="Avila-Pacheco J."/>
            <person name="Jiang X."/>
            <person name="Kearney S.M."/>
            <person name="Perrotta A.R."/>
            <person name="Berdy B."/>
            <person name="Zhao S."/>
            <person name="Lieberman T.D."/>
            <person name="Swanson P.K."/>
            <person name="Smith M."/>
            <person name="Roesemann S."/>
            <person name="Alexander J.E."/>
            <person name="Rich S.A."/>
            <person name="Livny J."/>
            <person name="Vlamakis H."/>
            <person name="Clish C."/>
            <person name="Bullock K."/>
            <person name="Deik A."/>
            <person name="Scott J."/>
            <person name="Pierce K.A."/>
            <person name="Xavier R.J."/>
            <person name="Alm E.J."/>
        </authorList>
    </citation>
    <scope>NUCLEOTIDE SEQUENCE [LARGE SCALE GENOMIC DNA]</scope>
    <source>
        <strain evidence="1 2">BIOML-A10</strain>
    </source>
</reference>
<sequence length="222" mass="25009">MKRISGILIFVVVCVMQMDAQNPGDGLLFSQFQRGTIKYRNNTQQEAILNYNTIEQEFLFLSNDNTIMAIGEPQNVDMIIIGHRSFVPAQKDMFYEMLKAGDTNFFVQWKSKFISQGKRSAYGGYSGASAISNVTLSQGGSVGTGSVGLHGRLISDEKFKANTDCIYYVIVGDRYRSFNSLKGLVKIFKQYKYQIKEFSGQHSIDFDNPDDVSKLLGYIYSL</sequence>
<dbReference type="GeneID" id="93114926"/>
<proteinExistence type="predicted"/>
<dbReference type="Proteomes" id="UP000422221">
    <property type="component" value="Unassembled WGS sequence"/>
</dbReference>
<accession>A0A7J4XDB6</accession>
<dbReference type="RefSeq" id="WP_007479673.1">
    <property type="nucleotide sequence ID" value="NZ_CAXSTI010000007.1"/>
</dbReference>
<name>A0A7J4XDB6_9BACE</name>
<comment type="caution">
    <text evidence="1">The sequence shown here is derived from an EMBL/GenBank/DDBJ whole genome shotgun (WGS) entry which is preliminary data.</text>
</comment>